<protein>
    <submittedName>
        <fullName evidence="1">Exportin-1</fullName>
    </submittedName>
</protein>
<gene>
    <name evidence="1" type="ORF">GPU96_05g09220</name>
</gene>
<dbReference type="Proteomes" id="UP001059546">
    <property type="component" value="Chromosome V"/>
</dbReference>
<reference evidence="1" key="1">
    <citation type="submission" date="2021-05" db="EMBL/GenBank/DDBJ databases">
        <title>Encephalitozoon hellem ATCC 50604 Complete Genome.</title>
        <authorList>
            <person name="Mascarenhas dos Santos A.C."/>
            <person name="Julian A.T."/>
            <person name="Pombert J.-F."/>
        </authorList>
    </citation>
    <scope>NUCLEOTIDE SEQUENCE</scope>
    <source>
        <strain evidence="1">ATCC 50604</strain>
    </source>
</reference>
<name>A0A9Q9C611_ENCHE</name>
<accession>A0A9Q9C611</accession>
<evidence type="ECO:0000313" key="2">
    <source>
        <dbReference type="Proteomes" id="UP001059546"/>
    </source>
</evidence>
<evidence type="ECO:0000313" key="1">
    <source>
        <dbReference type="EMBL" id="UTX43182.1"/>
    </source>
</evidence>
<proteinExistence type="predicted"/>
<dbReference type="AlphaFoldDB" id="A0A9Q9C611"/>
<sequence>MEEKIKSLEKKLLGIEQLRAKCEGLKTMNSRIREYMSRLDVLDSRIQSIDAQIAGYDLVDLLSDKSADISSMSLGMVVTAMKDMASASLRFKEDGSAEYMERCSVLWKRIRRVGFLRLNEIVYKSTESLTMNPDFAEFIKLLDEGLVHRIQVKILQLRKAECLRKSAHIKRNREFLFKSMIQQELYIFLSLFPLETEMLGRRLREFKEERPLESSGLFECFSFSVLKEYFESCSTEELESLKSRLYTELEGSAENISGEAEISEHGDFYTDVLMLVSVRHYLSSRQNYEEVQSEVIEV</sequence>
<dbReference type="EMBL" id="CP075151">
    <property type="protein sequence ID" value="UTX43182.1"/>
    <property type="molecule type" value="Genomic_DNA"/>
</dbReference>
<organism evidence="1 2">
    <name type="scientific">Encephalitozoon hellem</name>
    <name type="common">Microsporidian parasite</name>
    <dbReference type="NCBI Taxonomy" id="27973"/>
    <lineage>
        <taxon>Eukaryota</taxon>
        <taxon>Fungi</taxon>
        <taxon>Fungi incertae sedis</taxon>
        <taxon>Microsporidia</taxon>
        <taxon>Unikaryonidae</taxon>
        <taxon>Encephalitozoon</taxon>
    </lineage>
</organism>